<keyword evidence="1 3" id="KW-0560">Oxidoreductase</keyword>
<comment type="caution">
    <text evidence="3">The sequence shown here is derived from an EMBL/GenBank/DDBJ whole genome shotgun (WGS) entry which is preliminary data.</text>
</comment>
<evidence type="ECO:0000313" key="4">
    <source>
        <dbReference type="Proteomes" id="UP001223586"/>
    </source>
</evidence>
<evidence type="ECO:0000313" key="3">
    <source>
        <dbReference type="EMBL" id="MDQ0176817.1"/>
    </source>
</evidence>
<accession>A0ABT9WUD4</accession>
<sequence length="464" mass="51297">MSNKTVFPYMPNSVPEMKETLLKEIGIDSVEDIYKEIPEHLRFKEKMDIPAPILSEYELKKHVESILEKNISCSKYLSFLGAGTWQHYVPSVVDTIVSRDEFLTAYVGDLYGDHGKGQALFETSSMVGELVDMDVVSTPTYDWGNAIGISFRMAARMTGRKEILVAETMSPSRFAVAENYCRPDLTLKKIPFDPQSGLMDLHYLKQALSKDTAAVYIENPSYLGFVELQGKEIASLAHQFGAEMIVGVDPSSLGVLTPPGQYGADIVCGELQPFGNHMQWGGGLSGFIASKDEEKYVAEYPTLMFGITTTQKEGEYGFGDVFFERTSYAVREKGKDFVGTTTALYGIAAGVYLALLGPHGMRELGEGIMQRSTYLAKQLAKLPGVKAPVLQNAHFKELIVNFDDTGKTVAEINKSLLQYEIFGGKDLSEEFPQFGQSALFCVTEIHTQADIEKLAHALKDILEA</sequence>
<dbReference type="InterPro" id="IPR015421">
    <property type="entry name" value="PyrdxlP-dep_Trfase_major"/>
</dbReference>
<evidence type="ECO:0000259" key="2">
    <source>
        <dbReference type="Pfam" id="PF02347"/>
    </source>
</evidence>
<dbReference type="EC" id="1.4.4.2" evidence="3"/>
<dbReference type="InterPro" id="IPR049315">
    <property type="entry name" value="GDC-P_N"/>
</dbReference>
<dbReference type="InterPro" id="IPR023010">
    <property type="entry name" value="GcvPA"/>
</dbReference>
<dbReference type="NCBIfam" id="NF001696">
    <property type="entry name" value="PRK00451.1"/>
    <property type="match status" value="1"/>
</dbReference>
<reference evidence="3 4" key="1">
    <citation type="submission" date="2023-07" db="EMBL/GenBank/DDBJ databases">
        <title>Genomic Encyclopedia of Type Strains, Phase IV (KMG-IV): sequencing the most valuable type-strain genomes for metagenomic binning, comparative biology and taxonomic classification.</title>
        <authorList>
            <person name="Goeker M."/>
        </authorList>
    </citation>
    <scope>NUCLEOTIDE SEQUENCE [LARGE SCALE GENOMIC DNA]</scope>
    <source>
        <strain evidence="3 4">DSM 23837</strain>
    </source>
</reference>
<name>A0ABT9WUD4_9BACI</name>
<evidence type="ECO:0000256" key="1">
    <source>
        <dbReference type="ARBA" id="ARBA00023002"/>
    </source>
</evidence>
<dbReference type="SUPFAM" id="SSF53383">
    <property type="entry name" value="PLP-dependent transferases"/>
    <property type="match status" value="1"/>
</dbReference>
<dbReference type="Gene3D" id="3.90.1150.10">
    <property type="entry name" value="Aspartate Aminotransferase, domain 1"/>
    <property type="match status" value="1"/>
</dbReference>
<keyword evidence="4" id="KW-1185">Reference proteome</keyword>
<proteinExistence type="predicted"/>
<dbReference type="PANTHER" id="PTHR42806">
    <property type="entry name" value="GLYCINE CLEAVAGE SYSTEM P-PROTEIN"/>
    <property type="match status" value="1"/>
</dbReference>
<dbReference type="Proteomes" id="UP001223586">
    <property type="component" value="Unassembled WGS sequence"/>
</dbReference>
<feature type="domain" description="Glycine cleavage system P-protein N-terminal" evidence="2">
    <location>
        <begin position="17"/>
        <end position="456"/>
    </location>
</feature>
<gene>
    <name evidence="3" type="ORF">J2S08_002675</name>
</gene>
<dbReference type="InterPro" id="IPR015424">
    <property type="entry name" value="PyrdxlP-dep_Trfase"/>
</dbReference>
<protein>
    <submittedName>
        <fullName evidence="3">Glycine dehydrogenase subunit 1</fullName>
        <ecNumber evidence="3">1.4.4.2</ecNumber>
    </submittedName>
</protein>
<dbReference type="InterPro" id="IPR015422">
    <property type="entry name" value="PyrdxlP-dep_Trfase_small"/>
</dbReference>
<dbReference type="EMBL" id="JAUSTT010000015">
    <property type="protein sequence ID" value="MDQ0176817.1"/>
    <property type="molecule type" value="Genomic_DNA"/>
</dbReference>
<dbReference type="Gene3D" id="3.40.640.10">
    <property type="entry name" value="Type I PLP-dependent aspartate aminotransferase-like (Major domain)"/>
    <property type="match status" value="1"/>
</dbReference>
<organism evidence="3 4">
    <name type="scientific">Bacillus chungangensis</name>
    <dbReference type="NCBI Taxonomy" id="587633"/>
    <lineage>
        <taxon>Bacteria</taxon>
        <taxon>Bacillati</taxon>
        <taxon>Bacillota</taxon>
        <taxon>Bacilli</taxon>
        <taxon>Bacillales</taxon>
        <taxon>Bacillaceae</taxon>
        <taxon>Bacillus</taxon>
    </lineage>
</organism>
<dbReference type="Pfam" id="PF02347">
    <property type="entry name" value="GDC-P"/>
    <property type="match status" value="1"/>
</dbReference>
<dbReference type="GO" id="GO:0004375">
    <property type="term" value="F:glycine dehydrogenase (decarboxylating) activity"/>
    <property type="evidence" value="ECO:0007669"/>
    <property type="project" value="UniProtKB-EC"/>
</dbReference>
<dbReference type="PANTHER" id="PTHR42806:SF1">
    <property type="entry name" value="GLYCINE DEHYDROGENASE (DECARBOXYLATING)"/>
    <property type="match status" value="1"/>
</dbReference>